<evidence type="ECO:0000313" key="1">
    <source>
        <dbReference type="EMBL" id="ALI37817.1"/>
    </source>
</evidence>
<dbReference type="KEGG" id="taa:NMY3_03635"/>
<gene>
    <name evidence="1" type="ORF">NMY3_03635</name>
</gene>
<accession>A0A654M3I7</accession>
<proteinExistence type="predicted"/>
<dbReference type="EMBL" id="CP012850">
    <property type="protein sequence ID" value="ALI37817.1"/>
    <property type="molecule type" value="Genomic_DNA"/>
</dbReference>
<name>A0A654M3I7_9ARCH</name>
<keyword evidence="2" id="KW-1185">Reference proteome</keyword>
<sequence length="56" mass="6626">MFSLKYIVINPFLEQLVHNVIYIGKLGSIQKQDKKLRNHNVLSIYVCRMAGWDNIY</sequence>
<evidence type="ECO:0000313" key="2">
    <source>
        <dbReference type="Proteomes" id="UP000058925"/>
    </source>
</evidence>
<protein>
    <submittedName>
        <fullName evidence="1">Uncharacterized protein</fullName>
    </submittedName>
</protein>
<dbReference type="Proteomes" id="UP000058925">
    <property type="component" value="Chromosome"/>
</dbReference>
<dbReference type="AlphaFoldDB" id="A0A654M3I7"/>
<organism evidence="1 2">
    <name type="scientific">Candidatus Nitrosocosmicus oleophilus</name>
    <dbReference type="NCBI Taxonomy" id="1353260"/>
    <lineage>
        <taxon>Archaea</taxon>
        <taxon>Nitrososphaerota</taxon>
        <taxon>Nitrososphaeria</taxon>
        <taxon>Nitrososphaerales</taxon>
        <taxon>Nitrososphaeraceae</taxon>
        <taxon>Candidatus Nitrosocosmicus</taxon>
    </lineage>
</organism>
<reference evidence="2" key="1">
    <citation type="submission" date="2015-10" db="EMBL/GenBank/DDBJ databases">
        <title>Niche specialization of a soil ammonia-oxidizing archaeon, Candidatus Nitrosocosmicus oleophilus.</title>
        <authorList>
            <person name="Jung M.-Y."/>
            <person name="Rhee S.-K."/>
        </authorList>
    </citation>
    <scope>NUCLEOTIDE SEQUENCE [LARGE SCALE GENOMIC DNA]</scope>
    <source>
        <strain evidence="2">MY3</strain>
    </source>
</reference>